<dbReference type="Gene3D" id="3.30.420.40">
    <property type="match status" value="1"/>
</dbReference>
<dbReference type="GO" id="GO:0016020">
    <property type="term" value="C:membrane"/>
    <property type="evidence" value="ECO:0007669"/>
    <property type="project" value="TreeGrafter"/>
</dbReference>
<dbReference type="GeneID" id="85496561"/>
<dbReference type="Pfam" id="PF01150">
    <property type="entry name" value="GDA1_CD39"/>
    <property type="match status" value="1"/>
</dbReference>
<keyword evidence="4" id="KW-0547">Nucleotide-binding</keyword>
<dbReference type="EMBL" id="AP028216">
    <property type="protein sequence ID" value="BEI92691.1"/>
    <property type="molecule type" value="Genomic_DNA"/>
</dbReference>
<evidence type="ECO:0000256" key="5">
    <source>
        <dbReference type="SAM" id="MobiDB-lite"/>
    </source>
</evidence>
<evidence type="ECO:0000313" key="8">
    <source>
        <dbReference type="Proteomes" id="UP001233271"/>
    </source>
</evidence>
<evidence type="ECO:0000256" key="1">
    <source>
        <dbReference type="ARBA" id="ARBA00009283"/>
    </source>
</evidence>
<reference evidence="7" key="1">
    <citation type="journal article" date="2023" name="BMC Genomics">
        <title>Chromosome-level genome assemblies of Cutaneotrichosporon spp. (Trichosporonales, Basidiomycota) reveal imbalanced evolution between nucleotide sequences and chromosome synteny.</title>
        <authorList>
            <person name="Kobayashi Y."/>
            <person name="Kayamori A."/>
            <person name="Aoki K."/>
            <person name="Shiwa Y."/>
            <person name="Matsutani M."/>
            <person name="Fujita N."/>
            <person name="Sugita T."/>
            <person name="Iwasaki W."/>
            <person name="Tanaka N."/>
            <person name="Takashima M."/>
        </authorList>
    </citation>
    <scope>NUCLEOTIDE SEQUENCE</scope>
    <source>
        <strain evidence="7">HIS019</strain>
    </source>
</reference>
<dbReference type="PANTHER" id="PTHR11782">
    <property type="entry name" value="ADENOSINE/GUANOSINE DIPHOSPHATASE"/>
    <property type="match status" value="1"/>
</dbReference>
<dbReference type="Gene3D" id="3.30.420.150">
    <property type="entry name" value="Exopolyphosphatase. Domain 2"/>
    <property type="match status" value="1"/>
</dbReference>
<dbReference type="GO" id="GO:0045134">
    <property type="term" value="F:UDP phosphatase activity"/>
    <property type="evidence" value="ECO:0007669"/>
    <property type="project" value="TreeGrafter"/>
</dbReference>
<evidence type="ECO:0008006" key="9">
    <source>
        <dbReference type="Google" id="ProtNLM"/>
    </source>
</evidence>
<feature type="region of interest" description="Disordered" evidence="5">
    <location>
        <begin position="649"/>
        <end position="815"/>
    </location>
</feature>
<comment type="similarity">
    <text evidence="1">Belongs to the GDA1/CD39 NTPase family.</text>
</comment>
<accession>A0AA48L625</accession>
<evidence type="ECO:0000256" key="3">
    <source>
        <dbReference type="PIRSR" id="PIRSR600407-1"/>
    </source>
</evidence>
<evidence type="ECO:0000256" key="4">
    <source>
        <dbReference type="PIRSR" id="PIRSR600407-2"/>
    </source>
</evidence>
<dbReference type="AlphaFoldDB" id="A0AA48L625"/>
<dbReference type="GO" id="GO:0004382">
    <property type="term" value="F:GDP phosphatase activity"/>
    <property type="evidence" value="ECO:0007669"/>
    <property type="project" value="TreeGrafter"/>
</dbReference>
<name>A0AA48L625_9TREE</name>
<sequence>MAPSIDASSTHYALVVDAGSSGSRLQIYSWRDPELERDEILSEVRAARDAGLADGMPSRWWWWDQLKRKGKGKATAEEMERRALRRLVRVGKGVKGDDWVKRVEPGISNIAPEDIPGYLAPLMAHALGHIPPSQQAHTPIYVLATAGMRLLSKEAQNAILAETCSTLRRDYPFALEGPSSAGPCGDSVRIISGEEEGIWGWVAVNYLMDGFGHAPELAHADGQIEHDHLLPLANLASAPEGSSALDAVTPVDVHHHSPTFGFLDMGGASTQLAFSPSAEELTHSRFPAKDLATISLRLLSGELVEWPVFAASWLGFGTNRVRERYVEAAVKEWSSLAFKPETISDSCLPVDLTIAATENSPAFVGTGDFTQCLNDLKPLLKHDEPCDAAHCLFGGMATPRIDFSRADQRGFIGISEYWYTAHQVLGLGGVWDWAEWERGMGDFCAQDWAAIEAKVQSSEGWADVDLTRLQMQCFKGAWISNVLHNGIGVPRLTDKGGNATLGGTAGTNAEAEFRARQKGLFQSMDTVRNTAISWTLGKVVIEASKAVSALPVGRWAPLSAAHAHLSSLPPFLLVGYTLLAFVILFGLWHILGRRSRRRKVLALSSLPSLSSIPGLARLFPQESADLYVEEGDGGAAIMKRRRWLALGRKRDPPKRSPLLRNSSMPLSSGPFNASSTGWQASSASQPPSPRGNRTASMLDVTAYPSFPGTPHSGASSSVASTPRPARPRTTSYNPGADGGWNDPPLSMFHDSSSSADDEWTPKPKLHKNRNGTLTPSARPGGERVLSRNSSRANLTDTGYLAQRNASRAGTPSRDL</sequence>
<evidence type="ECO:0000313" key="7">
    <source>
        <dbReference type="EMBL" id="BEI92691.1"/>
    </source>
</evidence>
<dbReference type="KEGG" id="ccac:CcaHIS019_0503190"/>
<dbReference type="GO" id="GO:0017111">
    <property type="term" value="F:ribonucleoside triphosphate phosphatase activity"/>
    <property type="evidence" value="ECO:0007669"/>
    <property type="project" value="TreeGrafter"/>
</dbReference>
<gene>
    <name evidence="7" type="primary">YND1</name>
    <name evidence="7" type="ORF">CcaverHIS019_0503190</name>
</gene>
<dbReference type="GO" id="GO:0005524">
    <property type="term" value="F:ATP binding"/>
    <property type="evidence" value="ECO:0007669"/>
    <property type="project" value="UniProtKB-KW"/>
</dbReference>
<feature type="binding site" evidence="4">
    <location>
        <begin position="267"/>
        <end position="271"/>
    </location>
    <ligand>
        <name>ATP</name>
        <dbReference type="ChEBI" id="CHEBI:30616"/>
    </ligand>
</feature>
<keyword evidence="6" id="KW-0472">Membrane</keyword>
<dbReference type="GO" id="GO:0006256">
    <property type="term" value="P:UDP catabolic process"/>
    <property type="evidence" value="ECO:0007669"/>
    <property type="project" value="TreeGrafter"/>
</dbReference>
<dbReference type="GO" id="GO:0005794">
    <property type="term" value="C:Golgi apparatus"/>
    <property type="evidence" value="ECO:0007669"/>
    <property type="project" value="TreeGrafter"/>
</dbReference>
<feature type="active site" description="Proton acceptor" evidence="3">
    <location>
        <position position="196"/>
    </location>
</feature>
<dbReference type="PANTHER" id="PTHR11782:SF121">
    <property type="entry name" value="NUCLEOSIDE-DIPHOSPHATASE MIG-23"/>
    <property type="match status" value="1"/>
</dbReference>
<feature type="transmembrane region" description="Helical" evidence="6">
    <location>
        <begin position="571"/>
        <end position="591"/>
    </location>
</feature>
<keyword evidence="6" id="KW-0812">Transmembrane</keyword>
<organism evidence="7 8">
    <name type="scientific">Cutaneotrichosporon cavernicola</name>
    <dbReference type="NCBI Taxonomy" id="279322"/>
    <lineage>
        <taxon>Eukaryota</taxon>
        <taxon>Fungi</taxon>
        <taxon>Dikarya</taxon>
        <taxon>Basidiomycota</taxon>
        <taxon>Agaricomycotina</taxon>
        <taxon>Tremellomycetes</taxon>
        <taxon>Trichosporonales</taxon>
        <taxon>Trichosporonaceae</taxon>
        <taxon>Cutaneotrichosporon</taxon>
    </lineage>
</organism>
<dbReference type="InterPro" id="IPR000407">
    <property type="entry name" value="GDA1_CD39_NTPase"/>
</dbReference>
<dbReference type="RefSeq" id="XP_060457956.1">
    <property type="nucleotide sequence ID" value="XM_060601465.1"/>
</dbReference>
<keyword evidence="2" id="KW-0378">Hydrolase</keyword>
<evidence type="ECO:0000256" key="6">
    <source>
        <dbReference type="SAM" id="Phobius"/>
    </source>
</evidence>
<feature type="compositionally biased region" description="Polar residues" evidence="5">
    <location>
        <begin position="659"/>
        <end position="678"/>
    </location>
</feature>
<protein>
    <recommendedName>
        <fullName evidence="9">Nucleoside phosphatase family-domain-containing protein</fullName>
    </recommendedName>
</protein>
<keyword evidence="4" id="KW-0067">ATP-binding</keyword>
<dbReference type="GO" id="GO:0046036">
    <property type="term" value="P:CTP metabolic process"/>
    <property type="evidence" value="ECO:0007669"/>
    <property type="project" value="TreeGrafter"/>
</dbReference>
<keyword evidence="8" id="KW-1185">Reference proteome</keyword>
<proteinExistence type="inferred from homology"/>
<feature type="compositionally biased region" description="Polar residues" evidence="5">
    <location>
        <begin position="786"/>
        <end position="796"/>
    </location>
</feature>
<evidence type="ECO:0000256" key="2">
    <source>
        <dbReference type="ARBA" id="ARBA00022801"/>
    </source>
</evidence>
<dbReference type="Proteomes" id="UP001233271">
    <property type="component" value="Chromosome 5"/>
</dbReference>
<keyword evidence="6" id="KW-1133">Transmembrane helix</keyword>